<reference evidence="1" key="1">
    <citation type="submission" date="2022-01" db="EMBL/GenBank/DDBJ databases">
        <authorList>
            <person name="Lagorce A."/>
        </authorList>
    </citation>
    <scope>NUCLEOTIDE SEQUENCE</scope>
    <source>
        <strain evidence="1">Th15_F1_A12</strain>
    </source>
</reference>
<sequence>MTFTCYKVMPVCEDTGKIKSGANSRLKYDLEEVGLGKEWGMGRKWYIRWN</sequence>
<gene>
    <name evidence="1" type="ORF">THF1A12_90080</name>
</gene>
<proteinExistence type="predicted"/>
<accession>A0AAU9QYQ6</accession>
<comment type="caution">
    <text evidence="1">The sequence shown here is derived from an EMBL/GenBank/DDBJ whole genome shotgun (WGS) entry which is preliminary data.</text>
</comment>
<dbReference type="EMBL" id="CAKMUD010000149">
    <property type="protein sequence ID" value="CAH1603976.1"/>
    <property type="molecule type" value="Genomic_DNA"/>
</dbReference>
<evidence type="ECO:0000313" key="2">
    <source>
        <dbReference type="Proteomes" id="UP001295462"/>
    </source>
</evidence>
<name>A0AAU9QYQ6_9VIBR</name>
<evidence type="ECO:0000313" key="1">
    <source>
        <dbReference type="EMBL" id="CAH1603976.1"/>
    </source>
</evidence>
<organism evidence="1 2">
    <name type="scientific">Vibrio jasicida</name>
    <dbReference type="NCBI Taxonomy" id="766224"/>
    <lineage>
        <taxon>Bacteria</taxon>
        <taxon>Pseudomonadati</taxon>
        <taxon>Pseudomonadota</taxon>
        <taxon>Gammaproteobacteria</taxon>
        <taxon>Vibrionales</taxon>
        <taxon>Vibrionaceae</taxon>
        <taxon>Vibrio</taxon>
    </lineage>
</organism>
<dbReference type="AlphaFoldDB" id="A0AAU9QYQ6"/>
<dbReference type="Proteomes" id="UP001295462">
    <property type="component" value="Unassembled WGS sequence"/>
</dbReference>
<protein>
    <submittedName>
        <fullName evidence="1">Uncharacterized protein</fullName>
    </submittedName>
</protein>